<evidence type="ECO:0000313" key="3">
    <source>
        <dbReference type="EMBL" id="TDD85146.1"/>
    </source>
</evidence>
<dbReference type="AlphaFoldDB" id="A0A4R5BJ48"/>
<dbReference type="InterPro" id="IPR052019">
    <property type="entry name" value="F420H2_bilvrd_red/Heme_oxyg"/>
</dbReference>
<evidence type="ECO:0000256" key="1">
    <source>
        <dbReference type="ARBA" id="ARBA00023002"/>
    </source>
</evidence>
<accession>A0A4R5BJ48</accession>
<reference evidence="3 4" key="1">
    <citation type="submission" date="2019-03" db="EMBL/GenBank/DDBJ databases">
        <title>Draft genome sequences of novel Actinobacteria.</title>
        <authorList>
            <person name="Sahin N."/>
            <person name="Ay H."/>
            <person name="Saygin H."/>
        </authorList>
    </citation>
    <scope>NUCLEOTIDE SEQUENCE [LARGE SCALE GENOMIC DNA]</scope>
    <source>
        <strain evidence="3 4">H3C3</strain>
    </source>
</reference>
<dbReference type="Pfam" id="PF01243">
    <property type="entry name" value="PNPOx_N"/>
    <property type="match status" value="1"/>
</dbReference>
<dbReference type="InterPro" id="IPR012349">
    <property type="entry name" value="Split_barrel_FMN-bd"/>
</dbReference>
<dbReference type="Proteomes" id="UP000294513">
    <property type="component" value="Unassembled WGS sequence"/>
</dbReference>
<gene>
    <name evidence="3" type="ORF">E1298_18975</name>
</gene>
<protein>
    <submittedName>
        <fullName evidence="3">PPOX class F420-dependent oxidoreductase</fullName>
        <ecNumber evidence="3">1.-.-.-</ecNumber>
    </submittedName>
</protein>
<comment type="caution">
    <text evidence="3">The sequence shown here is derived from an EMBL/GenBank/DDBJ whole genome shotgun (WGS) entry which is preliminary data.</text>
</comment>
<keyword evidence="1 3" id="KW-0560">Oxidoreductase</keyword>
<dbReference type="GO" id="GO:0070967">
    <property type="term" value="F:coenzyme F420 binding"/>
    <property type="evidence" value="ECO:0007669"/>
    <property type="project" value="TreeGrafter"/>
</dbReference>
<evidence type="ECO:0000313" key="4">
    <source>
        <dbReference type="Proteomes" id="UP000294513"/>
    </source>
</evidence>
<keyword evidence="4" id="KW-1185">Reference proteome</keyword>
<dbReference type="PANTHER" id="PTHR35176:SF11">
    <property type="entry name" value="PYRIDOXAMINE 5'-PHOSPHATE OXIDASE FAMILY PROTEIN"/>
    <property type="match status" value="1"/>
</dbReference>
<feature type="domain" description="Pyridoxamine 5'-phosphate oxidase N-terminal" evidence="2">
    <location>
        <begin position="8"/>
        <end position="92"/>
    </location>
</feature>
<dbReference type="OrthoDB" id="5738083at2"/>
<dbReference type="InterPro" id="IPR019965">
    <property type="entry name" value="PPOX_F420-dep_Rv2061_put"/>
</dbReference>
<dbReference type="Gene3D" id="2.30.110.10">
    <property type="entry name" value="Electron Transport, Fmn-binding Protein, Chain A"/>
    <property type="match status" value="1"/>
</dbReference>
<dbReference type="InterPro" id="IPR011576">
    <property type="entry name" value="Pyridox_Oxase_N"/>
</dbReference>
<dbReference type="NCBIfam" id="TIGR03666">
    <property type="entry name" value="Rv2061_F420"/>
    <property type="match status" value="1"/>
</dbReference>
<evidence type="ECO:0000259" key="2">
    <source>
        <dbReference type="Pfam" id="PF01243"/>
    </source>
</evidence>
<sequence>MNVTPILETLKVQPTVLLTTYRRDGTPVGTPVHVVVRGDHAYFRTFDKAVKNKRLARNPEVEIAPSTFKGEPTGSAVHGRARLLTGEEAKPIRRLLARKYPFLQGVVVPLAHRLKRYRTLHYELTLAGTEPDPARRPSDRTS</sequence>
<dbReference type="RefSeq" id="WP_131895045.1">
    <property type="nucleotide sequence ID" value="NZ_SMKU01000093.1"/>
</dbReference>
<proteinExistence type="predicted"/>
<dbReference type="PANTHER" id="PTHR35176">
    <property type="entry name" value="HEME OXYGENASE HI_0854-RELATED"/>
    <property type="match status" value="1"/>
</dbReference>
<dbReference type="GO" id="GO:0005829">
    <property type="term" value="C:cytosol"/>
    <property type="evidence" value="ECO:0007669"/>
    <property type="project" value="TreeGrafter"/>
</dbReference>
<dbReference type="EMBL" id="SMKU01000093">
    <property type="protein sequence ID" value="TDD85146.1"/>
    <property type="molecule type" value="Genomic_DNA"/>
</dbReference>
<dbReference type="EC" id="1.-.-.-" evidence="3"/>
<dbReference type="SUPFAM" id="SSF50475">
    <property type="entry name" value="FMN-binding split barrel"/>
    <property type="match status" value="1"/>
</dbReference>
<organism evidence="3 4">
    <name type="scientific">Actinomadura rubrisoli</name>
    <dbReference type="NCBI Taxonomy" id="2530368"/>
    <lineage>
        <taxon>Bacteria</taxon>
        <taxon>Bacillati</taxon>
        <taxon>Actinomycetota</taxon>
        <taxon>Actinomycetes</taxon>
        <taxon>Streptosporangiales</taxon>
        <taxon>Thermomonosporaceae</taxon>
        <taxon>Actinomadura</taxon>
    </lineage>
</organism>
<name>A0A4R5BJ48_9ACTN</name>
<dbReference type="GO" id="GO:0016627">
    <property type="term" value="F:oxidoreductase activity, acting on the CH-CH group of donors"/>
    <property type="evidence" value="ECO:0007669"/>
    <property type="project" value="TreeGrafter"/>
</dbReference>